<dbReference type="EMBL" id="CM023489">
    <property type="protein sequence ID" value="KAH6922070.1"/>
    <property type="molecule type" value="Genomic_DNA"/>
</dbReference>
<proteinExistence type="predicted"/>
<sequence length="206" mass="22211">MQEAYPPPGGGVYSPGGTYAPPPAAVPYMGPAYVASQTQLSPPAVYGPQPYAAVPYGPPAMSPMDPYGAGYANYAYGLPPPQSPRQFIVQSPEPRKGMLTTDNILTVLMVGGTLFLVVFAMLLIVTVVVPRLTRKHHSGHRRRHEFPAEHDYLADAESPVEGPQMSMQVKDEQTESKLHAAGADHAPKHGHKGPETAKHLKRRARA</sequence>
<reference evidence="1" key="1">
    <citation type="submission" date="2020-05" db="EMBL/GenBank/DDBJ databases">
        <title>Large-scale comparative analyses of tick genomes elucidate their genetic diversity and vector capacities.</title>
        <authorList>
            <person name="Jia N."/>
            <person name="Wang J."/>
            <person name="Shi W."/>
            <person name="Du L."/>
            <person name="Sun Y."/>
            <person name="Zhan W."/>
            <person name="Jiang J."/>
            <person name="Wang Q."/>
            <person name="Zhang B."/>
            <person name="Ji P."/>
            <person name="Sakyi L.B."/>
            <person name="Cui X."/>
            <person name="Yuan T."/>
            <person name="Jiang B."/>
            <person name="Yang W."/>
            <person name="Lam T.T.-Y."/>
            <person name="Chang Q."/>
            <person name="Ding S."/>
            <person name="Wang X."/>
            <person name="Zhu J."/>
            <person name="Ruan X."/>
            <person name="Zhao L."/>
            <person name="Wei J."/>
            <person name="Que T."/>
            <person name="Du C."/>
            <person name="Cheng J."/>
            <person name="Dai P."/>
            <person name="Han X."/>
            <person name="Huang E."/>
            <person name="Gao Y."/>
            <person name="Liu J."/>
            <person name="Shao H."/>
            <person name="Ye R."/>
            <person name="Li L."/>
            <person name="Wei W."/>
            <person name="Wang X."/>
            <person name="Wang C."/>
            <person name="Yang T."/>
            <person name="Huo Q."/>
            <person name="Li W."/>
            <person name="Guo W."/>
            <person name="Chen H."/>
            <person name="Zhou L."/>
            <person name="Ni X."/>
            <person name="Tian J."/>
            <person name="Zhou Y."/>
            <person name="Sheng Y."/>
            <person name="Liu T."/>
            <person name="Pan Y."/>
            <person name="Xia L."/>
            <person name="Li J."/>
            <person name="Zhao F."/>
            <person name="Cao W."/>
        </authorList>
    </citation>
    <scope>NUCLEOTIDE SEQUENCE</scope>
    <source>
        <strain evidence="1">Hyas-2018</strain>
    </source>
</reference>
<evidence type="ECO:0000313" key="2">
    <source>
        <dbReference type="Proteomes" id="UP000821845"/>
    </source>
</evidence>
<name>A0ACB7RIY6_HYAAI</name>
<protein>
    <submittedName>
        <fullName evidence="1">Uncharacterized protein</fullName>
    </submittedName>
</protein>
<keyword evidence="2" id="KW-1185">Reference proteome</keyword>
<accession>A0ACB7RIY6</accession>
<comment type="caution">
    <text evidence="1">The sequence shown here is derived from an EMBL/GenBank/DDBJ whole genome shotgun (WGS) entry which is preliminary data.</text>
</comment>
<dbReference type="Proteomes" id="UP000821845">
    <property type="component" value="Chromosome 9"/>
</dbReference>
<evidence type="ECO:0000313" key="1">
    <source>
        <dbReference type="EMBL" id="KAH6922070.1"/>
    </source>
</evidence>
<organism evidence="1 2">
    <name type="scientific">Hyalomma asiaticum</name>
    <name type="common">Tick</name>
    <dbReference type="NCBI Taxonomy" id="266040"/>
    <lineage>
        <taxon>Eukaryota</taxon>
        <taxon>Metazoa</taxon>
        <taxon>Ecdysozoa</taxon>
        <taxon>Arthropoda</taxon>
        <taxon>Chelicerata</taxon>
        <taxon>Arachnida</taxon>
        <taxon>Acari</taxon>
        <taxon>Parasitiformes</taxon>
        <taxon>Ixodida</taxon>
        <taxon>Ixodoidea</taxon>
        <taxon>Ixodidae</taxon>
        <taxon>Hyalomminae</taxon>
        <taxon>Hyalomma</taxon>
    </lineage>
</organism>
<gene>
    <name evidence="1" type="ORF">HPB50_008683</name>
</gene>